<dbReference type="EMBL" id="JABSTR010000001">
    <property type="protein sequence ID" value="KAH9359824.1"/>
    <property type="molecule type" value="Genomic_DNA"/>
</dbReference>
<comment type="caution">
    <text evidence="1">The sequence shown here is derived from an EMBL/GenBank/DDBJ whole genome shotgun (WGS) entry which is preliminary data.</text>
</comment>
<keyword evidence="2" id="KW-1185">Reference proteome</keyword>
<organism evidence="1 2">
    <name type="scientific">Haemaphysalis longicornis</name>
    <name type="common">Bush tick</name>
    <dbReference type="NCBI Taxonomy" id="44386"/>
    <lineage>
        <taxon>Eukaryota</taxon>
        <taxon>Metazoa</taxon>
        <taxon>Ecdysozoa</taxon>
        <taxon>Arthropoda</taxon>
        <taxon>Chelicerata</taxon>
        <taxon>Arachnida</taxon>
        <taxon>Acari</taxon>
        <taxon>Parasitiformes</taxon>
        <taxon>Ixodida</taxon>
        <taxon>Ixodoidea</taxon>
        <taxon>Ixodidae</taxon>
        <taxon>Haemaphysalinae</taxon>
        <taxon>Haemaphysalis</taxon>
    </lineage>
</organism>
<protein>
    <submittedName>
        <fullName evidence="1">Uncharacterized protein</fullName>
    </submittedName>
</protein>
<sequence>MEELHFSYGLLGKFQKTDRLEDRFGKYPAVVRGNYHLSIRHIYESEAKLRLQKVLDFPEFDQFDMLPASSVSEVDV</sequence>
<dbReference type="AlphaFoldDB" id="A0A9J6FBA6"/>
<evidence type="ECO:0000313" key="2">
    <source>
        <dbReference type="Proteomes" id="UP000821853"/>
    </source>
</evidence>
<gene>
    <name evidence="1" type="ORF">HPB48_015708</name>
</gene>
<name>A0A9J6FBA6_HAELO</name>
<evidence type="ECO:0000313" key="1">
    <source>
        <dbReference type="EMBL" id="KAH9359824.1"/>
    </source>
</evidence>
<accession>A0A9J6FBA6</accession>
<reference evidence="1 2" key="1">
    <citation type="journal article" date="2020" name="Cell">
        <title>Large-Scale Comparative Analyses of Tick Genomes Elucidate Their Genetic Diversity and Vector Capacities.</title>
        <authorList>
            <consortium name="Tick Genome and Microbiome Consortium (TIGMIC)"/>
            <person name="Jia N."/>
            <person name="Wang J."/>
            <person name="Shi W."/>
            <person name="Du L."/>
            <person name="Sun Y."/>
            <person name="Zhan W."/>
            <person name="Jiang J.F."/>
            <person name="Wang Q."/>
            <person name="Zhang B."/>
            <person name="Ji P."/>
            <person name="Bell-Sakyi L."/>
            <person name="Cui X.M."/>
            <person name="Yuan T.T."/>
            <person name="Jiang B.G."/>
            <person name="Yang W.F."/>
            <person name="Lam T.T."/>
            <person name="Chang Q.C."/>
            <person name="Ding S.J."/>
            <person name="Wang X.J."/>
            <person name="Zhu J.G."/>
            <person name="Ruan X.D."/>
            <person name="Zhao L."/>
            <person name="Wei J.T."/>
            <person name="Ye R.Z."/>
            <person name="Que T.C."/>
            <person name="Du C.H."/>
            <person name="Zhou Y.H."/>
            <person name="Cheng J.X."/>
            <person name="Dai P.F."/>
            <person name="Guo W.B."/>
            <person name="Han X.H."/>
            <person name="Huang E.J."/>
            <person name="Li L.F."/>
            <person name="Wei W."/>
            <person name="Gao Y.C."/>
            <person name="Liu J.Z."/>
            <person name="Shao H.Z."/>
            <person name="Wang X."/>
            <person name="Wang C.C."/>
            <person name="Yang T.C."/>
            <person name="Huo Q.B."/>
            <person name="Li W."/>
            <person name="Chen H.Y."/>
            <person name="Chen S.E."/>
            <person name="Zhou L.G."/>
            <person name="Ni X.B."/>
            <person name="Tian J.H."/>
            <person name="Sheng Y."/>
            <person name="Liu T."/>
            <person name="Pan Y.S."/>
            <person name="Xia L.Y."/>
            <person name="Li J."/>
            <person name="Zhao F."/>
            <person name="Cao W.C."/>
        </authorList>
    </citation>
    <scope>NUCLEOTIDE SEQUENCE [LARGE SCALE GENOMIC DNA]</scope>
    <source>
        <strain evidence="1">HaeL-2018</strain>
    </source>
</reference>
<dbReference type="Proteomes" id="UP000821853">
    <property type="component" value="Chromosome 1"/>
</dbReference>
<proteinExistence type="predicted"/>
<dbReference type="VEuPathDB" id="VectorBase:HLOH_048104"/>